<organism evidence="2 3">
    <name type="scientific">Fusarium phyllophilum</name>
    <dbReference type="NCBI Taxonomy" id="47803"/>
    <lineage>
        <taxon>Eukaryota</taxon>
        <taxon>Fungi</taxon>
        <taxon>Dikarya</taxon>
        <taxon>Ascomycota</taxon>
        <taxon>Pezizomycotina</taxon>
        <taxon>Sordariomycetes</taxon>
        <taxon>Hypocreomycetidae</taxon>
        <taxon>Hypocreales</taxon>
        <taxon>Nectriaceae</taxon>
        <taxon>Fusarium</taxon>
        <taxon>Fusarium fujikuroi species complex</taxon>
    </lineage>
</organism>
<dbReference type="OrthoDB" id="5125733at2759"/>
<dbReference type="InterPro" id="IPR010730">
    <property type="entry name" value="HET"/>
</dbReference>
<name>A0A8H5J5S7_9HYPO</name>
<evidence type="ECO:0000313" key="2">
    <source>
        <dbReference type="EMBL" id="KAF5548772.1"/>
    </source>
</evidence>
<protein>
    <submittedName>
        <fullName evidence="2">Het-domain-containing protein</fullName>
    </submittedName>
</protein>
<dbReference type="PANTHER" id="PTHR33112:SF16">
    <property type="entry name" value="HETEROKARYON INCOMPATIBILITY DOMAIN-CONTAINING PROTEIN"/>
    <property type="match status" value="1"/>
</dbReference>
<sequence length="600" mass="68528">MMNEIQQQIPQLPGSIQPHYCRLCRSFIIIEDAKDTEDKGKGKSLQIRRTYTLKQVCEFANSGCVMFSLQLTELHQAQDACFPSMSGLLREICGAACDKRLQLFYPLVPSGVLEELNDWSLEIKLSLEDASWLASSWIKGDNDTQDLDQRPMILFTNEDTKAAQFVSYAALSYCWGDTGHNRFKTEKETLAMRKQGFDYIQLPSTLRDAVKVARSLDLVYLWVDALCIVQDWEEDKSREISKMWQIYRSATIVISAALASHSDQGFLHERDLESCYLSTWAIPWHRVDNEGNRFEEFAFCAEGEIRRVTKEPIDYRAWTLQENTLANRVLRFGSSQMIWRCPRGYHVDGGSKEEEPLDKDSTVIEVKASYEWTDMVQKFTTRSIGKAKDRLPAFTAVAADYAERHNIGPNNYRAGLWTSWLAFGLLWYIKDVDDEATYPDILSTEEKSPTWSWHLARSGISWPESIPYQGDSDKFNLVVEGSHVELADDNVEYGCVKGGSLEVSGALLKIHLLGTRPLYFKPDGKVASAPIIIRWDSRNIPSEREFFCLGVRHVHKSIAEGIVLKSSSGLFYRVGYFEPDYQKATPIGSIWRDRKTIVIK</sequence>
<dbReference type="Proteomes" id="UP000582016">
    <property type="component" value="Unassembled WGS sequence"/>
</dbReference>
<feature type="domain" description="Heterokaryon incompatibility" evidence="1">
    <location>
        <begin position="168"/>
        <end position="322"/>
    </location>
</feature>
<comment type="caution">
    <text evidence="2">The sequence shown here is derived from an EMBL/GenBank/DDBJ whole genome shotgun (WGS) entry which is preliminary data.</text>
</comment>
<dbReference type="AlphaFoldDB" id="A0A8H5J5S7"/>
<accession>A0A8H5J5S7</accession>
<dbReference type="EMBL" id="JAAOAQ010000414">
    <property type="protein sequence ID" value="KAF5548772.1"/>
    <property type="molecule type" value="Genomic_DNA"/>
</dbReference>
<keyword evidence="3" id="KW-1185">Reference proteome</keyword>
<evidence type="ECO:0000259" key="1">
    <source>
        <dbReference type="Pfam" id="PF06985"/>
    </source>
</evidence>
<proteinExistence type="predicted"/>
<evidence type="ECO:0000313" key="3">
    <source>
        <dbReference type="Proteomes" id="UP000582016"/>
    </source>
</evidence>
<dbReference type="PANTHER" id="PTHR33112">
    <property type="entry name" value="DOMAIN PROTEIN, PUTATIVE-RELATED"/>
    <property type="match status" value="1"/>
</dbReference>
<dbReference type="Pfam" id="PF06985">
    <property type="entry name" value="HET"/>
    <property type="match status" value="1"/>
</dbReference>
<gene>
    <name evidence="2" type="ORF">FPHYL_9832</name>
</gene>
<reference evidence="2 3" key="1">
    <citation type="submission" date="2020-05" db="EMBL/GenBank/DDBJ databases">
        <title>Identification and distribution of gene clusters putatively required for synthesis of sphingolipid metabolism inhibitors in phylogenetically diverse species of the filamentous fungus Fusarium.</title>
        <authorList>
            <person name="Kim H.-S."/>
            <person name="Busman M."/>
            <person name="Brown D.W."/>
            <person name="Divon H."/>
            <person name="Uhlig S."/>
            <person name="Proctor R.H."/>
        </authorList>
    </citation>
    <scope>NUCLEOTIDE SEQUENCE [LARGE SCALE GENOMIC DNA]</scope>
    <source>
        <strain evidence="2 3">NRRL 13617</strain>
    </source>
</reference>